<dbReference type="InterPro" id="IPR007480">
    <property type="entry name" value="DUF529"/>
</dbReference>
<protein>
    <recommendedName>
        <fullName evidence="5">Signal peptide containing protein</fullName>
    </recommendedName>
</protein>
<feature type="compositionally biased region" description="Basic and acidic residues" evidence="1">
    <location>
        <begin position="93"/>
        <end position="115"/>
    </location>
</feature>
<evidence type="ECO:0000256" key="1">
    <source>
        <dbReference type="SAM" id="MobiDB-lite"/>
    </source>
</evidence>
<evidence type="ECO:0000256" key="2">
    <source>
        <dbReference type="SAM" id="SignalP"/>
    </source>
</evidence>
<keyword evidence="4" id="KW-1185">Reference proteome</keyword>
<dbReference type="EMBL" id="AP011947">
    <property type="protein sequence ID" value="BAM39741.1"/>
    <property type="molecule type" value="Genomic_DNA"/>
</dbReference>
<sequence length="376" mass="41935">MRLTILGLLLMLAQLALSMEGTGGEIKNGLEAASTHTNGLQALNLEETEAQAEESAVTITEGDSETANSDATNSTVAESPEPGGKNSESASSTDKEENGSVDDKQAQETESEHPGEPNSQSIPPETGDAQPMEIEPPKACSGDVSDNKTLVLVISSDSQPQTNKHNVCMNDKPVKLHVPVKGYKYAKIKDKEVTIWKAEEEEYAYAISLLFERPVYMDIELFTLAFKRNVRFAMLNGEWKPIPSAEYYESMNRYKEYHKNAKNENSEVVAVNLNGPDEEKLLITNRSPPDNSVKSVEYSPKNGKKIGYVIAEGHIIWMSPRGEDCTVLSTYKRNLAVLVMIEYKDDRPTEFLSYEAKWTEVPKQKYYDKIVELYTM</sequence>
<dbReference type="KEGG" id="tot:TOT_020000014"/>
<gene>
    <name evidence="3" type="ORF">TOT_020000014</name>
</gene>
<proteinExistence type="predicted"/>
<feature type="signal peptide" evidence="2">
    <location>
        <begin position="1"/>
        <end position="18"/>
    </location>
</feature>
<feature type="chain" id="PRO_5003777937" description="Signal peptide containing protein" evidence="2">
    <location>
        <begin position="19"/>
        <end position="376"/>
    </location>
</feature>
<dbReference type="Proteomes" id="UP000003786">
    <property type="component" value="Chromosome 2"/>
</dbReference>
<name>J4C333_THEOR</name>
<reference evidence="3 4" key="1">
    <citation type="journal article" date="2012" name="MBio">
        <title>Comparative genome analysis of three eukaryotic parasites with differing abilities to transform leukocytes reveals key mediators of Theileria-induced leukocyte transformation.</title>
        <authorList>
            <person name="Hayashida K."/>
            <person name="Hara Y."/>
            <person name="Abe T."/>
            <person name="Yamasaki C."/>
            <person name="Toyoda A."/>
            <person name="Kosuge T."/>
            <person name="Suzuki Y."/>
            <person name="Sato Y."/>
            <person name="Kawashima S."/>
            <person name="Katayama T."/>
            <person name="Wakaguri H."/>
            <person name="Inoue N."/>
            <person name="Homma K."/>
            <person name="Tada-Umezaki M."/>
            <person name="Yagi Y."/>
            <person name="Fujii Y."/>
            <person name="Habara T."/>
            <person name="Kanehisa M."/>
            <person name="Watanabe H."/>
            <person name="Ito K."/>
            <person name="Gojobori T."/>
            <person name="Sugawara H."/>
            <person name="Imanishi T."/>
            <person name="Weir W."/>
            <person name="Gardner M."/>
            <person name="Pain A."/>
            <person name="Shiels B."/>
            <person name="Hattori M."/>
            <person name="Nene V."/>
            <person name="Sugimoto C."/>
        </authorList>
    </citation>
    <scope>NUCLEOTIDE SEQUENCE [LARGE SCALE GENOMIC DNA]</scope>
    <source>
        <strain evidence="3 4">Shintoku</strain>
    </source>
</reference>
<evidence type="ECO:0000313" key="3">
    <source>
        <dbReference type="EMBL" id="BAM39741.1"/>
    </source>
</evidence>
<evidence type="ECO:0008006" key="5">
    <source>
        <dbReference type="Google" id="ProtNLM"/>
    </source>
</evidence>
<feature type="compositionally biased region" description="Polar residues" evidence="1">
    <location>
        <begin position="65"/>
        <end position="77"/>
    </location>
</feature>
<accession>J4C333</accession>
<dbReference type="GeneID" id="20714203"/>
<keyword evidence="2" id="KW-0732">Signal</keyword>
<dbReference type="VEuPathDB" id="PiroplasmaDB:TOT_020000014"/>
<feature type="region of interest" description="Disordered" evidence="1">
    <location>
        <begin position="48"/>
        <end position="144"/>
    </location>
</feature>
<dbReference type="RefSeq" id="XP_009690042.1">
    <property type="nucleotide sequence ID" value="XM_009691747.1"/>
</dbReference>
<dbReference type="Pfam" id="PF04385">
    <property type="entry name" value="FAINT"/>
    <property type="match status" value="2"/>
</dbReference>
<organism evidence="3 4">
    <name type="scientific">Theileria orientalis strain Shintoku</name>
    <dbReference type="NCBI Taxonomy" id="869250"/>
    <lineage>
        <taxon>Eukaryota</taxon>
        <taxon>Sar</taxon>
        <taxon>Alveolata</taxon>
        <taxon>Apicomplexa</taxon>
        <taxon>Aconoidasida</taxon>
        <taxon>Piroplasmida</taxon>
        <taxon>Theileriidae</taxon>
        <taxon>Theileria</taxon>
    </lineage>
</organism>
<evidence type="ECO:0000313" key="4">
    <source>
        <dbReference type="Proteomes" id="UP000003786"/>
    </source>
</evidence>
<dbReference type="AlphaFoldDB" id="J4C333"/>